<evidence type="ECO:0000313" key="2">
    <source>
        <dbReference type="Proteomes" id="UP000026962"/>
    </source>
</evidence>
<dbReference type="Proteomes" id="UP000026962">
    <property type="component" value="Chromosome 9"/>
</dbReference>
<keyword evidence="2" id="KW-1185">Reference proteome</keyword>
<dbReference type="HOGENOM" id="CLU_3208467_0_0_1"/>
<name>A0A0E0M3B2_ORYPU</name>
<dbReference type="EnsemblPlants" id="OPUNC09G14650.2">
    <property type="protein sequence ID" value="OPUNC09G14650.2"/>
    <property type="gene ID" value="OPUNC09G14650"/>
</dbReference>
<evidence type="ECO:0000313" key="1">
    <source>
        <dbReference type="EnsemblPlants" id="OPUNC09G14650.2"/>
    </source>
</evidence>
<dbReference type="AlphaFoldDB" id="A0A0E0M3B2"/>
<protein>
    <submittedName>
        <fullName evidence="1">Uncharacterized protein</fullName>
    </submittedName>
</protein>
<accession>A0A0E0M3B2</accession>
<proteinExistence type="predicted"/>
<dbReference type="Gramene" id="OPUNC09G14650.2">
    <property type="protein sequence ID" value="OPUNC09G14650.2"/>
    <property type="gene ID" value="OPUNC09G14650"/>
</dbReference>
<reference evidence="1" key="1">
    <citation type="submission" date="2015-04" db="UniProtKB">
        <authorList>
            <consortium name="EnsemblPlants"/>
        </authorList>
    </citation>
    <scope>IDENTIFICATION</scope>
</reference>
<organism evidence="1">
    <name type="scientific">Oryza punctata</name>
    <name type="common">Red rice</name>
    <dbReference type="NCBI Taxonomy" id="4537"/>
    <lineage>
        <taxon>Eukaryota</taxon>
        <taxon>Viridiplantae</taxon>
        <taxon>Streptophyta</taxon>
        <taxon>Embryophyta</taxon>
        <taxon>Tracheophyta</taxon>
        <taxon>Spermatophyta</taxon>
        <taxon>Magnoliopsida</taxon>
        <taxon>Liliopsida</taxon>
        <taxon>Poales</taxon>
        <taxon>Poaceae</taxon>
        <taxon>BOP clade</taxon>
        <taxon>Oryzoideae</taxon>
        <taxon>Oryzeae</taxon>
        <taxon>Oryzinae</taxon>
        <taxon>Oryza</taxon>
    </lineage>
</organism>
<reference evidence="1" key="2">
    <citation type="submission" date="2018-05" db="EMBL/GenBank/DDBJ databases">
        <title>OpunRS2 (Oryza punctata Reference Sequence Version 2).</title>
        <authorList>
            <person name="Zhang J."/>
            <person name="Kudrna D."/>
            <person name="Lee S."/>
            <person name="Talag J."/>
            <person name="Welchert J."/>
            <person name="Wing R.A."/>
        </authorList>
    </citation>
    <scope>NUCLEOTIDE SEQUENCE [LARGE SCALE GENOMIC DNA]</scope>
</reference>
<sequence length="45" mass="4949">MRRRGSTGRVPKRVCLSDILGMSQMRGSGVLHACRSDEHLHQGTA</sequence>